<dbReference type="GeneTree" id="ENSGT00940000157318"/>
<dbReference type="Pfam" id="PF00249">
    <property type="entry name" value="Myb_DNA-binding"/>
    <property type="match status" value="1"/>
</dbReference>
<evidence type="ECO:0000256" key="2">
    <source>
        <dbReference type="ARBA" id="ARBA00022723"/>
    </source>
</evidence>
<evidence type="ECO:0000313" key="15">
    <source>
        <dbReference type="Ensembl" id="ENSECRP00000002341.1"/>
    </source>
</evidence>
<evidence type="ECO:0000259" key="11">
    <source>
        <dbReference type="PROSITE" id="PS50090"/>
    </source>
</evidence>
<dbReference type="InterPro" id="IPR016827">
    <property type="entry name" value="Ada2/TADA2"/>
</dbReference>
<dbReference type="FunFam" id="1.10.10.60:FF:000170">
    <property type="entry name" value="Transcriptional adapter"/>
    <property type="match status" value="1"/>
</dbReference>
<dbReference type="PANTHER" id="PTHR12374:SF63">
    <property type="entry name" value="TRANSCRIPTIONAL ADAPTER 2-BETA"/>
    <property type="match status" value="1"/>
</dbReference>
<keyword evidence="5 8" id="KW-0805">Transcription regulation</keyword>
<evidence type="ECO:0000256" key="1">
    <source>
        <dbReference type="ARBA" id="ARBA00004123"/>
    </source>
</evidence>
<dbReference type="SUPFAM" id="SSF46689">
    <property type="entry name" value="Homeodomain-like"/>
    <property type="match status" value="2"/>
</dbReference>
<evidence type="ECO:0000259" key="14">
    <source>
        <dbReference type="PROSITE" id="PS51294"/>
    </source>
</evidence>
<dbReference type="InterPro" id="IPR017884">
    <property type="entry name" value="SANT_dom"/>
</dbReference>
<dbReference type="PROSITE" id="PS50135">
    <property type="entry name" value="ZF_ZZ_2"/>
    <property type="match status" value="1"/>
</dbReference>
<keyword evidence="2" id="KW-0479">Metal-binding</keyword>
<dbReference type="GO" id="GO:0003682">
    <property type="term" value="F:chromatin binding"/>
    <property type="evidence" value="ECO:0007669"/>
    <property type="project" value="TreeGrafter"/>
</dbReference>
<dbReference type="InterPro" id="IPR009057">
    <property type="entry name" value="Homeodomain-like_sf"/>
</dbReference>
<dbReference type="InterPro" id="IPR017930">
    <property type="entry name" value="Myb_dom"/>
</dbReference>
<evidence type="ECO:0000259" key="13">
    <source>
        <dbReference type="PROSITE" id="PS51293"/>
    </source>
</evidence>
<dbReference type="Gene3D" id="3.30.60.90">
    <property type="match status" value="1"/>
</dbReference>
<name>A0A8C4RHS7_ERPCA</name>
<dbReference type="GO" id="GO:0070461">
    <property type="term" value="C:SAGA-type complex"/>
    <property type="evidence" value="ECO:0007669"/>
    <property type="project" value="UniProtKB-ARBA"/>
</dbReference>
<dbReference type="Pfam" id="PF22941">
    <property type="entry name" value="TADA2A-like_3rd"/>
    <property type="match status" value="1"/>
</dbReference>
<evidence type="ECO:0000256" key="5">
    <source>
        <dbReference type="ARBA" id="ARBA00023015"/>
    </source>
</evidence>
<keyword evidence="6 8" id="KW-0804">Transcription</keyword>
<evidence type="ECO:0000256" key="4">
    <source>
        <dbReference type="ARBA" id="ARBA00022833"/>
    </source>
</evidence>
<accession>A0A8C4RHS7</accession>
<dbReference type="PIRSF" id="PIRSF025024">
    <property type="entry name" value="Transcriptional_adaptor_2"/>
    <property type="match status" value="1"/>
</dbReference>
<dbReference type="GO" id="GO:0005634">
    <property type="term" value="C:nucleus"/>
    <property type="evidence" value="ECO:0007669"/>
    <property type="project" value="UniProtKB-SubCell"/>
</dbReference>
<dbReference type="PANTHER" id="PTHR12374">
    <property type="entry name" value="TRANSCRIPTIONAL ADAPTOR 2 ADA2 -RELATED"/>
    <property type="match status" value="1"/>
</dbReference>
<evidence type="ECO:0000259" key="12">
    <source>
        <dbReference type="PROSITE" id="PS50135"/>
    </source>
</evidence>
<feature type="region of interest" description="Disordered" evidence="10">
    <location>
        <begin position="306"/>
        <end position="328"/>
    </location>
</feature>
<reference evidence="15" key="2">
    <citation type="submission" date="2025-08" db="UniProtKB">
        <authorList>
            <consortium name="Ensembl"/>
        </authorList>
    </citation>
    <scope>IDENTIFICATION</scope>
</reference>
<keyword evidence="4" id="KW-0862">Zinc</keyword>
<dbReference type="InterPro" id="IPR043145">
    <property type="entry name" value="Znf_ZZ_sf"/>
</dbReference>
<feature type="domain" description="HTH myb-type" evidence="14">
    <location>
        <begin position="70"/>
        <end position="118"/>
    </location>
</feature>
<evidence type="ECO:0000256" key="9">
    <source>
        <dbReference type="PROSITE-ProRule" id="PRU00228"/>
    </source>
</evidence>
<keyword evidence="3 9" id="KW-0863">Zinc-finger</keyword>
<feature type="domain" description="Myb-like" evidence="11">
    <location>
        <begin position="67"/>
        <end position="114"/>
    </location>
</feature>
<dbReference type="InterPro" id="IPR001005">
    <property type="entry name" value="SANT/Myb"/>
</dbReference>
<dbReference type="CDD" id="cd02335">
    <property type="entry name" value="ZZ_ADA2"/>
    <property type="match status" value="1"/>
</dbReference>
<feature type="domain" description="ZZ-type" evidence="12">
    <location>
        <begin position="4"/>
        <end position="59"/>
    </location>
</feature>
<evidence type="ECO:0000256" key="10">
    <source>
        <dbReference type="SAM" id="MobiDB-lite"/>
    </source>
</evidence>
<dbReference type="GO" id="GO:0008270">
    <property type="term" value="F:zinc ion binding"/>
    <property type="evidence" value="ECO:0007669"/>
    <property type="project" value="UniProtKB-KW"/>
</dbReference>
<comment type="subcellular location">
    <subcellularLocation>
        <location evidence="1 8">Nucleus</location>
    </subcellularLocation>
</comment>
<dbReference type="FunFam" id="1.10.10.10:FF:000185">
    <property type="entry name" value="Transcriptional adapter"/>
    <property type="match status" value="1"/>
</dbReference>
<reference evidence="15" key="1">
    <citation type="submission" date="2021-06" db="EMBL/GenBank/DDBJ databases">
        <authorList>
            <consortium name="Wellcome Sanger Institute Data Sharing"/>
        </authorList>
    </citation>
    <scope>NUCLEOTIDE SEQUENCE [LARGE SCALE GENOMIC DNA]</scope>
</reference>
<dbReference type="Pfam" id="PF25299">
    <property type="entry name" value="ZZ_ADA2"/>
    <property type="match status" value="1"/>
</dbReference>
<dbReference type="CDD" id="cd00167">
    <property type="entry name" value="SANT"/>
    <property type="match status" value="1"/>
</dbReference>
<dbReference type="Ensembl" id="ENSECRT00000002370.1">
    <property type="protein sequence ID" value="ENSECRP00000002341.1"/>
    <property type="gene ID" value="ENSECRG00000001599.1"/>
</dbReference>
<evidence type="ECO:0000256" key="7">
    <source>
        <dbReference type="ARBA" id="ARBA00023242"/>
    </source>
</evidence>
<dbReference type="PROSITE" id="PS51293">
    <property type="entry name" value="SANT"/>
    <property type="match status" value="1"/>
</dbReference>
<dbReference type="PROSITE" id="PS50090">
    <property type="entry name" value="MYB_LIKE"/>
    <property type="match status" value="1"/>
</dbReference>
<dbReference type="InterPro" id="IPR000433">
    <property type="entry name" value="Znf_ZZ"/>
</dbReference>
<dbReference type="Gene3D" id="1.10.10.10">
    <property type="entry name" value="Winged helix-like DNA-binding domain superfamily/Winged helix DNA-binding domain"/>
    <property type="match status" value="1"/>
</dbReference>
<evidence type="ECO:0000256" key="6">
    <source>
        <dbReference type="ARBA" id="ARBA00023163"/>
    </source>
</evidence>
<keyword evidence="16" id="KW-1185">Reference proteome</keyword>
<dbReference type="InterPro" id="IPR036388">
    <property type="entry name" value="WH-like_DNA-bd_sf"/>
</dbReference>
<dbReference type="GO" id="GO:0006357">
    <property type="term" value="P:regulation of transcription by RNA polymerase II"/>
    <property type="evidence" value="ECO:0007669"/>
    <property type="project" value="InterPro"/>
</dbReference>
<protein>
    <recommendedName>
        <fullName evidence="8">Transcriptional adapter</fullName>
    </recommendedName>
</protein>
<dbReference type="InterPro" id="IPR055141">
    <property type="entry name" value="TADA2A_B-like_dom"/>
</dbReference>
<reference evidence="15" key="3">
    <citation type="submission" date="2025-09" db="UniProtKB">
        <authorList>
            <consortium name="Ensembl"/>
        </authorList>
    </citation>
    <scope>IDENTIFICATION</scope>
</reference>
<organism evidence="15 16">
    <name type="scientific">Erpetoichthys calabaricus</name>
    <name type="common">Rope fish</name>
    <name type="synonym">Calamoichthys calabaricus</name>
    <dbReference type="NCBI Taxonomy" id="27687"/>
    <lineage>
        <taxon>Eukaryota</taxon>
        <taxon>Metazoa</taxon>
        <taxon>Chordata</taxon>
        <taxon>Craniata</taxon>
        <taxon>Vertebrata</taxon>
        <taxon>Euteleostomi</taxon>
        <taxon>Actinopterygii</taxon>
        <taxon>Polypteriformes</taxon>
        <taxon>Polypteridae</taxon>
        <taxon>Erpetoichthys</taxon>
    </lineage>
</organism>
<feature type="compositionally biased region" description="Basic and acidic residues" evidence="10">
    <location>
        <begin position="314"/>
        <end position="328"/>
    </location>
</feature>
<dbReference type="SMART" id="SM00291">
    <property type="entry name" value="ZnF_ZZ"/>
    <property type="match status" value="1"/>
</dbReference>
<dbReference type="InterPro" id="IPR041983">
    <property type="entry name" value="ADA2-like_ZZ"/>
</dbReference>
<sequence length="415" mass="47877">MADLGKKYCVYCLADVTNLRLRCTECQDIELCPECFSAGAEIGGHRRGHGYQLVDGGRFTLWGPEAEGGWTSREEQLLLDAIEQYGFGNWEDMAAHVGPSRTPQEVMDHYVNMYIHGNLGKACIPDSIPNRVTDHTCPSGGPLSPSLTTPLPPLDISVAEQQQLGYMPLRDDYEIEYDQDAETLISGLSVNYDDDDVEIEMKRAHVDMYVRKLKERQRRKTIARDYNLVPAFLGKDKKEKEKEKDKEEKEQRLKLRPLCQFMAFRELEEFFENMHKERLLRAKIRELQRYRRNGITKLDESVEFEAARHKREKRKENKSVNQSKRGEDGKDTEFAAIEHLSGFELLSEREKVLCNSLNLSPTSYLTVKTIIIKDHLQKRQGIPSKSRLPSYLDKVIKKRILNFLTESGWISRDAS</sequence>
<dbReference type="FunFam" id="3.30.60.90:FF:000011">
    <property type="entry name" value="Transcriptional adapter"/>
    <property type="match status" value="1"/>
</dbReference>
<dbReference type="InterPro" id="IPR056267">
    <property type="entry name" value="Ada2b_C"/>
</dbReference>
<dbReference type="Gene3D" id="1.10.10.60">
    <property type="entry name" value="Homeodomain-like"/>
    <property type="match status" value="1"/>
</dbReference>
<dbReference type="Pfam" id="PF24533">
    <property type="entry name" value="Tri-helical_Ada2b_C"/>
    <property type="match status" value="1"/>
</dbReference>
<proteinExistence type="predicted"/>
<dbReference type="Proteomes" id="UP000694620">
    <property type="component" value="Chromosome 5"/>
</dbReference>
<dbReference type="PROSITE" id="PS01357">
    <property type="entry name" value="ZF_ZZ_1"/>
    <property type="match status" value="1"/>
</dbReference>
<dbReference type="PROSITE" id="PS51294">
    <property type="entry name" value="HTH_MYB"/>
    <property type="match status" value="1"/>
</dbReference>
<evidence type="ECO:0000313" key="16">
    <source>
        <dbReference type="Proteomes" id="UP000694620"/>
    </source>
</evidence>
<dbReference type="SMART" id="SM00717">
    <property type="entry name" value="SANT"/>
    <property type="match status" value="1"/>
</dbReference>
<evidence type="ECO:0000256" key="3">
    <source>
        <dbReference type="ARBA" id="ARBA00022771"/>
    </source>
</evidence>
<dbReference type="SUPFAM" id="SSF57850">
    <property type="entry name" value="RING/U-box"/>
    <property type="match status" value="1"/>
</dbReference>
<dbReference type="GO" id="GO:0003713">
    <property type="term" value="F:transcription coactivator activity"/>
    <property type="evidence" value="ECO:0007669"/>
    <property type="project" value="InterPro"/>
</dbReference>
<dbReference type="AlphaFoldDB" id="A0A8C4RHS7"/>
<gene>
    <name evidence="15" type="primary">TADA2B</name>
    <name evidence="15" type="synonym">tada2b</name>
</gene>
<dbReference type="GO" id="GO:0006338">
    <property type="term" value="P:chromatin remodeling"/>
    <property type="evidence" value="ECO:0007669"/>
    <property type="project" value="TreeGrafter"/>
</dbReference>
<keyword evidence="7 8" id="KW-0539">Nucleus</keyword>
<evidence type="ECO:0000256" key="8">
    <source>
        <dbReference type="PIRNR" id="PIRNR025024"/>
    </source>
</evidence>
<feature type="domain" description="SANT" evidence="13">
    <location>
        <begin position="65"/>
        <end position="118"/>
    </location>
</feature>